<feature type="transmembrane region" description="Helical" evidence="9">
    <location>
        <begin position="109"/>
        <end position="126"/>
    </location>
</feature>
<evidence type="ECO:0000256" key="8">
    <source>
        <dbReference type="ARBA" id="ARBA00023136"/>
    </source>
</evidence>
<dbReference type="GO" id="GO:0005524">
    <property type="term" value="F:ATP binding"/>
    <property type="evidence" value="ECO:0007669"/>
    <property type="project" value="UniProtKB-KW"/>
</dbReference>
<dbReference type="PROSITE" id="PS00211">
    <property type="entry name" value="ABC_TRANSPORTER_1"/>
    <property type="match status" value="2"/>
</dbReference>
<reference evidence="12 13" key="1">
    <citation type="submission" date="2019-07" db="EMBL/GenBank/DDBJ databases">
        <title>The First High-Quality Draft Genome Sequence of the Causal Agent of the Current Panama Disease Epidemic.</title>
        <authorList>
            <person name="Warmington R.J."/>
            <person name="Kay W."/>
            <person name="Jeffries A."/>
            <person name="Bebber D."/>
            <person name="Moore K."/>
            <person name="Studholme D.J."/>
        </authorList>
    </citation>
    <scope>NUCLEOTIDE SEQUENCE [LARGE SCALE GENOMIC DNA]</scope>
    <source>
        <strain evidence="12 13">TR4</strain>
    </source>
</reference>
<feature type="transmembrane region" description="Helical" evidence="9">
    <location>
        <begin position="81"/>
        <end position="103"/>
    </location>
</feature>
<feature type="domain" description="ABC transmembrane type-1" evidence="11">
    <location>
        <begin position="242"/>
        <end position="512"/>
    </location>
</feature>
<dbReference type="CDD" id="cd18579">
    <property type="entry name" value="ABC_6TM_ABCC_D1"/>
    <property type="match status" value="1"/>
</dbReference>
<feature type="transmembrane region" description="Helical" evidence="9">
    <location>
        <begin position="447"/>
        <end position="477"/>
    </location>
</feature>
<dbReference type="GO" id="GO:0005886">
    <property type="term" value="C:plasma membrane"/>
    <property type="evidence" value="ECO:0007669"/>
    <property type="project" value="UniProtKB-SubCell"/>
</dbReference>
<feature type="transmembrane region" description="Helical" evidence="9">
    <location>
        <begin position="242"/>
        <end position="261"/>
    </location>
</feature>
<dbReference type="SMART" id="SM00382">
    <property type="entry name" value="AAA"/>
    <property type="match status" value="2"/>
</dbReference>
<gene>
    <name evidence="12" type="ORF">FocTR4_00007767</name>
</gene>
<sequence length="1411" mass="154289">HLNPHSCIILSIGDQDEAHMDPRPVFGFLIESRIDTIQPLLESSPSRSPCKFTCFANIGLIFVGALGCLKDTEHVRKELDLASANVTAICLIFGSVVSISWTIISQPCVSQAVYELVSWIIWTLLFTLSSPYYWAYGVISALYLLSLIMSLALPWPSSSKDARHPLSNSRFIPSLTVSWLDHLITLAASGTLSSDDAWPIDSRLSVRSVLARRGLQPDQLRQSLSAGLVWVLLREFRSPMCLSAIFGIINVATALAQPFLLRSLLQNRDMFSVAGLFAATVASGTTEAHLKLQLSKIGVQFRSAMTALIADRCISSTNIDIHAQKADPTLLIEVDTTKVYELVEQFHLLWMIPLQAGISIVALVLLLGWQSVFAGFLSPAIFLPLISYTTSSMSTHMALVMQAKDATVSLVTQVLKQVKQVKLNSLENIFERKIADRRAEEMERTKVIALLNGVIVFLVYNLPPALISIAFGVAVFLGHSLSSNVVFPALAFSSNITRAISLLPHLVILYQSAQISFGRIKTFLLIDPSPERLAPSPTSLSSTSITNPKGKLVFSMRHCDIYLPTAQGGFQPIIRDCNIEATSNCLLVISGSVGCGKTTLIRSIIGDIMPTRGQFSVHGRIAYAPQKPYLTSGTIRDNILFGLPFDPSYYQRVLEAVSLSSDLSRLPQGDETPMGGTGATLSGGQKSRVGLARAIYARREVIVLDDPLAALDAQVQSHIIAQVLGPDGILKDSLRITTTSSAALMSIADKQYNICDGTVARTASPAHTQTTQTLNVLATHPKEIHGSQRQPPLVANYGSIKSNTSMQITPCDSDIDQESAPLLQKAPLKVQCPDMGSDPVALGTYLRFLNLAKYGGWLWVMLTAALSKLFDILAVYYLKLSSEDFESQGHSTKLFYYSICALIGGSLSMLFVLIAFYVCIIPTSLSIHAQLTKGVLEAKFSFFDTHSLGQILNRFTNDINKIDTSVNGSFISLSALCITTSSSLFVMISVTPLSLLYLVPTAVVYFMIQSHYLHACRQLRRLDNLARAPVLNQAAEIRLGAQVIVTFNQVDTFRERVRDVIDDHIRVWAPYVMLNPWLTLRLQLLSSVLQLLSASLLLWLNTSSSTLGLAMNFLIQITSNLNSFVQMRATLEADITSAERVWSYAANVPESQPTEEQRPAPSWPDMPVINFESYSASYAPGGVPCLRDLSFSIAAGEHVAVVGRTGAGKSSLSLALLRALEQGDSYNGRITIDGLDISKVCLADLRNRITFLPQEPFVFAGTIRHNLDFAGTETDERLQEALSACQMSRFFNLEPAQNLLDYPVSDLGSNLSSGQIQLLALSRALVAKGNNILIMDEATAAMDSLTTAVIHDVIQKFFKDYTVIAITHNIKSATKYDKVLILCEGRVVGYNMPAVLLEDTESISSTFIATS</sequence>
<evidence type="ECO:0000259" key="10">
    <source>
        <dbReference type="PROSITE" id="PS50893"/>
    </source>
</evidence>
<feature type="domain" description="ABC transporter" evidence="10">
    <location>
        <begin position="556"/>
        <end position="781"/>
    </location>
</feature>
<dbReference type="SUPFAM" id="SSF52540">
    <property type="entry name" value="P-loop containing nucleoside triphosphate hydrolases"/>
    <property type="match status" value="2"/>
</dbReference>
<evidence type="ECO:0008006" key="14">
    <source>
        <dbReference type="Google" id="ProtNLM"/>
    </source>
</evidence>
<dbReference type="InterPro" id="IPR044726">
    <property type="entry name" value="ABCC_6TM_D2"/>
</dbReference>
<evidence type="ECO:0000256" key="5">
    <source>
        <dbReference type="ARBA" id="ARBA00022741"/>
    </source>
</evidence>
<evidence type="ECO:0000256" key="9">
    <source>
        <dbReference type="SAM" id="Phobius"/>
    </source>
</evidence>
<dbReference type="FunFam" id="3.40.50.300:FF:000630">
    <property type="entry name" value="ATP-binding cassette (ABC) transporter, putative"/>
    <property type="match status" value="1"/>
</dbReference>
<dbReference type="PANTHER" id="PTHR24223">
    <property type="entry name" value="ATP-BINDING CASSETTE SUB-FAMILY C"/>
    <property type="match status" value="1"/>
</dbReference>
<dbReference type="InterPro" id="IPR011527">
    <property type="entry name" value="ABC1_TM_dom"/>
</dbReference>
<dbReference type="Gene3D" id="3.40.50.300">
    <property type="entry name" value="P-loop containing nucleotide triphosphate hydrolases"/>
    <property type="match status" value="2"/>
</dbReference>
<dbReference type="InterPro" id="IPR017871">
    <property type="entry name" value="ABC_transporter-like_CS"/>
</dbReference>
<keyword evidence="8 9" id="KW-0472">Membrane</keyword>
<dbReference type="Pfam" id="PF00005">
    <property type="entry name" value="ABC_tran"/>
    <property type="match status" value="2"/>
</dbReference>
<evidence type="ECO:0000256" key="2">
    <source>
        <dbReference type="ARBA" id="ARBA00022448"/>
    </source>
</evidence>
<comment type="caution">
    <text evidence="12">The sequence shown here is derived from an EMBL/GenBank/DDBJ whole genome shotgun (WGS) entry which is preliminary data.</text>
</comment>
<dbReference type="InterPro" id="IPR044746">
    <property type="entry name" value="ABCC_6TM_D1"/>
</dbReference>
<keyword evidence="6" id="KW-0067">ATP-binding</keyword>
<dbReference type="Proteomes" id="UP000321331">
    <property type="component" value="Unassembled WGS sequence"/>
</dbReference>
<evidence type="ECO:0000313" key="12">
    <source>
        <dbReference type="EMBL" id="TXC11742.1"/>
    </source>
</evidence>
<feature type="transmembrane region" description="Helical" evidence="9">
    <location>
        <begin position="894"/>
        <end position="920"/>
    </location>
</feature>
<feature type="transmembrane region" description="Helical" evidence="9">
    <location>
        <begin position="970"/>
        <end position="988"/>
    </location>
</feature>
<organism evidence="12 13">
    <name type="scientific">Fusarium oxysporum f. sp. cubense</name>
    <dbReference type="NCBI Taxonomy" id="61366"/>
    <lineage>
        <taxon>Eukaryota</taxon>
        <taxon>Fungi</taxon>
        <taxon>Dikarya</taxon>
        <taxon>Ascomycota</taxon>
        <taxon>Pezizomycotina</taxon>
        <taxon>Sordariomycetes</taxon>
        <taxon>Hypocreomycetidae</taxon>
        <taxon>Hypocreales</taxon>
        <taxon>Nectriaceae</taxon>
        <taxon>Fusarium</taxon>
        <taxon>Fusarium oxysporum species complex</taxon>
    </lineage>
</organism>
<feature type="transmembrane region" description="Helical" evidence="9">
    <location>
        <begin position="50"/>
        <end position="69"/>
    </location>
</feature>
<evidence type="ECO:0000259" key="11">
    <source>
        <dbReference type="PROSITE" id="PS50929"/>
    </source>
</evidence>
<evidence type="ECO:0000256" key="1">
    <source>
        <dbReference type="ARBA" id="ARBA00004651"/>
    </source>
</evidence>
<evidence type="ECO:0000256" key="4">
    <source>
        <dbReference type="ARBA" id="ARBA00022692"/>
    </source>
</evidence>
<dbReference type="InterPro" id="IPR050173">
    <property type="entry name" value="ABC_transporter_C-like"/>
</dbReference>
<feature type="non-terminal residue" evidence="12">
    <location>
        <position position="1"/>
    </location>
</feature>
<evidence type="ECO:0000313" key="13">
    <source>
        <dbReference type="Proteomes" id="UP000321331"/>
    </source>
</evidence>
<protein>
    <recommendedName>
        <fullName evidence="14">Metal resistance protein YCF1</fullName>
    </recommendedName>
</protein>
<accession>A0A5C6TMD5</accession>
<feature type="transmembrane region" description="Helical" evidence="9">
    <location>
        <begin position="994"/>
        <end position="1013"/>
    </location>
</feature>
<keyword evidence="3" id="KW-1003">Cell membrane</keyword>
<keyword evidence="7 9" id="KW-1133">Transmembrane helix</keyword>
<feature type="transmembrane region" description="Helical" evidence="9">
    <location>
        <begin position="857"/>
        <end position="878"/>
    </location>
</feature>
<feature type="domain" description="ABC transmembrane type-1" evidence="11">
    <location>
        <begin position="858"/>
        <end position="1133"/>
    </location>
</feature>
<dbReference type="PROSITE" id="PS50893">
    <property type="entry name" value="ABC_TRANSPORTER_2"/>
    <property type="match status" value="2"/>
</dbReference>
<dbReference type="GO" id="GO:0016887">
    <property type="term" value="F:ATP hydrolysis activity"/>
    <property type="evidence" value="ECO:0007669"/>
    <property type="project" value="InterPro"/>
</dbReference>
<feature type="transmembrane region" description="Helical" evidence="9">
    <location>
        <begin position="348"/>
        <end position="367"/>
    </location>
</feature>
<dbReference type="Gene3D" id="1.20.1560.10">
    <property type="entry name" value="ABC transporter type 1, transmembrane domain"/>
    <property type="match status" value="2"/>
</dbReference>
<proteinExistence type="predicted"/>
<dbReference type="SUPFAM" id="SSF90123">
    <property type="entry name" value="ABC transporter transmembrane region"/>
    <property type="match status" value="2"/>
</dbReference>
<keyword evidence="5" id="KW-0547">Nucleotide-binding</keyword>
<keyword evidence="2" id="KW-0813">Transport</keyword>
<dbReference type="InterPro" id="IPR036640">
    <property type="entry name" value="ABC1_TM_sf"/>
</dbReference>
<evidence type="ECO:0000256" key="6">
    <source>
        <dbReference type="ARBA" id="ARBA00022840"/>
    </source>
</evidence>
<dbReference type="InterPro" id="IPR003593">
    <property type="entry name" value="AAA+_ATPase"/>
</dbReference>
<feature type="transmembrane region" description="Helical" evidence="9">
    <location>
        <begin position="373"/>
        <end position="391"/>
    </location>
</feature>
<dbReference type="InterPro" id="IPR003439">
    <property type="entry name" value="ABC_transporter-like_ATP-bd"/>
</dbReference>
<feature type="domain" description="ABC transporter" evidence="10">
    <location>
        <begin position="1169"/>
        <end position="1409"/>
    </location>
</feature>
<name>A0A5C6TMD5_FUSOC</name>
<evidence type="ECO:0000256" key="3">
    <source>
        <dbReference type="ARBA" id="ARBA00022475"/>
    </source>
</evidence>
<dbReference type="Pfam" id="PF00664">
    <property type="entry name" value="ABC_membrane"/>
    <property type="match status" value="2"/>
</dbReference>
<dbReference type="InterPro" id="IPR027417">
    <property type="entry name" value="P-loop_NTPase"/>
</dbReference>
<dbReference type="GO" id="GO:0140359">
    <property type="term" value="F:ABC-type transporter activity"/>
    <property type="evidence" value="ECO:0007669"/>
    <property type="project" value="InterPro"/>
</dbReference>
<feature type="transmembrane region" description="Helical" evidence="9">
    <location>
        <begin position="133"/>
        <end position="155"/>
    </location>
</feature>
<keyword evidence="4 9" id="KW-0812">Transmembrane</keyword>
<evidence type="ECO:0000256" key="7">
    <source>
        <dbReference type="ARBA" id="ARBA00022989"/>
    </source>
</evidence>
<dbReference type="CDD" id="cd18580">
    <property type="entry name" value="ABC_6TM_ABCC_D2"/>
    <property type="match status" value="1"/>
</dbReference>
<comment type="subcellular location">
    <subcellularLocation>
        <location evidence="1">Cell membrane</location>
        <topology evidence="1">Multi-pass membrane protein</topology>
    </subcellularLocation>
</comment>
<dbReference type="PROSITE" id="PS50929">
    <property type="entry name" value="ABC_TM1F"/>
    <property type="match status" value="2"/>
</dbReference>
<dbReference type="EMBL" id="VMNF01000003">
    <property type="protein sequence ID" value="TXC11742.1"/>
    <property type="molecule type" value="Genomic_DNA"/>
</dbReference>